<dbReference type="AlphaFoldDB" id="A0A0R1YEP5"/>
<dbReference type="Gene3D" id="1.10.10.60">
    <property type="entry name" value="Homeodomain-like"/>
    <property type="match status" value="2"/>
</dbReference>
<dbReference type="InterPro" id="IPR018060">
    <property type="entry name" value="HTH_AraC"/>
</dbReference>
<dbReference type="InterPro" id="IPR009057">
    <property type="entry name" value="Homeodomain-like_sf"/>
</dbReference>
<proteinExistence type="predicted"/>
<evidence type="ECO:0000256" key="3">
    <source>
        <dbReference type="ARBA" id="ARBA00023163"/>
    </source>
</evidence>
<dbReference type="InterPro" id="IPR018062">
    <property type="entry name" value="HTH_AraC-typ_CS"/>
</dbReference>
<dbReference type="PANTHER" id="PTHR43280">
    <property type="entry name" value="ARAC-FAMILY TRANSCRIPTIONAL REGULATOR"/>
    <property type="match status" value="1"/>
</dbReference>
<evidence type="ECO:0000259" key="4">
    <source>
        <dbReference type="PROSITE" id="PS01124"/>
    </source>
</evidence>
<dbReference type="Gene3D" id="2.60.120.280">
    <property type="entry name" value="Regulatory protein AraC"/>
    <property type="match status" value="1"/>
</dbReference>
<dbReference type="STRING" id="1423754.FC39_GL000140"/>
<dbReference type="CDD" id="cd06986">
    <property type="entry name" value="cupin_MmsR-like_N"/>
    <property type="match status" value="1"/>
</dbReference>
<dbReference type="InterPro" id="IPR003313">
    <property type="entry name" value="AraC-bd"/>
</dbReference>
<dbReference type="RefSeq" id="WP_056941509.1">
    <property type="nucleotide sequence ID" value="NZ_AZGI01000081.1"/>
</dbReference>
<dbReference type="Proteomes" id="UP000051223">
    <property type="component" value="Unassembled WGS sequence"/>
</dbReference>
<organism evidence="5 6">
    <name type="scientific">Lactobacillus hamsteri DSM 5661 = JCM 6256</name>
    <dbReference type="NCBI Taxonomy" id="1423754"/>
    <lineage>
        <taxon>Bacteria</taxon>
        <taxon>Bacillati</taxon>
        <taxon>Bacillota</taxon>
        <taxon>Bacilli</taxon>
        <taxon>Lactobacillales</taxon>
        <taxon>Lactobacillaceae</taxon>
        <taxon>Lactobacillus</taxon>
    </lineage>
</organism>
<protein>
    <submittedName>
        <fullName evidence="5">AraC family transcriptional regulator</fullName>
    </submittedName>
</protein>
<dbReference type="SUPFAM" id="SSF51215">
    <property type="entry name" value="Regulatory protein AraC"/>
    <property type="match status" value="1"/>
</dbReference>
<evidence type="ECO:0000313" key="5">
    <source>
        <dbReference type="EMBL" id="KRM37491.1"/>
    </source>
</evidence>
<reference evidence="5 6" key="1">
    <citation type="journal article" date="2015" name="Genome Announc.">
        <title>Expanding the biotechnology potential of lactobacilli through comparative genomics of 213 strains and associated genera.</title>
        <authorList>
            <person name="Sun Z."/>
            <person name="Harris H.M."/>
            <person name="McCann A."/>
            <person name="Guo C."/>
            <person name="Argimon S."/>
            <person name="Zhang W."/>
            <person name="Yang X."/>
            <person name="Jeffery I.B."/>
            <person name="Cooney J.C."/>
            <person name="Kagawa T.F."/>
            <person name="Liu W."/>
            <person name="Song Y."/>
            <person name="Salvetti E."/>
            <person name="Wrobel A."/>
            <person name="Rasinkangas P."/>
            <person name="Parkhill J."/>
            <person name="Rea M.C."/>
            <person name="O'Sullivan O."/>
            <person name="Ritari J."/>
            <person name="Douillard F.P."/>
            <person name="Paul Ross R."/>
            <person name="Yang R."/>
            <person name="Briner A.E."/>
            <person name="Felis G.E."/>
            <person name="de Vos W.M."/>
            <person name="Barrangou R."/>
            <person name="Klaenhammer T.R."/>
            <person name="Caufield P.W."/>
            <person name="Cui Y."/>
            <person name="Zhang H."/>
            <person name="O'Toole P.W."/>
        </authorList>
    </citation>
    <scope>NUCLEOTIDE SEQUENCE [LARGE SCALE GENOMIC DNA]</scope>
    <source>
        <strain evidence="5 6">DSM 5661</strain>
    </source>
</reference>
<evidence type="ECO:0000256" key="1">
    <source>
        <dbReference type="ARBA" id="ARBA00023015"/>
    </source>
</evidence>
<dbReference type="EMBL" id="AZGI01000081">
    <property type="protein sequence ID" value="KRM37491.1"/>
    <property type="molecule type" value="Genomic_DNA"/>
</dbReference>
<name>A0A0R1YEP5_9LACO</name>
<keyword evidence="1" id="KW-0805">Transcription regulation</keyword>
<dbReference type="eggNOG" id="COG2207">
    <property type="taxonomic scope" value="Bacteria"/>
</dbReference>
<dbReference type="PROSITE" id="PS00041">
    <property type="entry name" value="HTH_ARAC_FAMILY_1"/>
    <property type="match status" value="1"/>
</dbReference>
<sequence length="276" mass="32827">MKYYRWGFNNQTYNDQFYISSGGFEKPHPKHSYGPMGRSGYMIHCITGGHGIFKSNGITYHLKEGDMFYIEPHKTTYMEADEKDPWTFYWVRFVGNLVPKYMNRINLSSKNAVMNQNDLPTVFQDVIDIVEYSKNTGPRDFYYQSKMLNILNSLQLHYPKPSLHNNIPTATDIYDRALRYISNNYEEQISVHDLVKYLNIDRSYLFRIFKKYSHTNPQDFITDYRLRKASEMLKSKENNIEYVGLSCGFVSYQSFFRFFKKKYGISPSDYKKKYLN</sequence>
<accession>A0A0R1YEP5</accession>
<dbReference type="GO" id="GO:0003700">
    <property type="term" value="F:DNA-binding transcription factor activity"/>
    <property type="evidence" value="ECO:0007669"/>
    <property type="project" value="InterPro"/>
</dbReference>
<comment type="caution">
    <text evidence="5">The sequence shown here is derived from an EMBL/GenBank/DDBJ whole genome shotgun (WGS) entry which is preliminary data.</text>
</comment>
<gene>
    <name evidence="5" type="ORF">FC39_GL000140</name>
</gene>
<keyword evidence="3" id="KW-0804">Transcription</keyword>
<keyword evidence="2" id="KW-0238">DNA-binding</keyword>
<dbReference type="InterPro" id="IPR037923">
    <property type="entry name" value="HTH-like"/>
</dbReference>
<dbReference type="PROSITE" id="PS01124">
    <property type="entry name" value="HTH_ARAC_FAMILY_2"/>
    <property type="match status" value="1"/>
</dbReference>
<dbReference type="SMART" id="SM00342">
    <property type="entry name" value="HTH_ARAC"/>
    <property type="match status" value="1"/>
</dbReference>
<dbReference type="Pfam" id="PF12833">
    <property type="entry name" value="HTH_18"/>
    <property type="match status" value="1"/>
</dbReference>
<dbReference type="PATRIC" id="fig|1423754.3.peg.149"/>
<evidence type="ECO:0000313" key="6">
    <source>
        <dbReference type="Proteomes" id="UP000051223"/>
    </source>
</evidence>
<dbReference type="PANTHER" id="PTHR43280:SF30">
    <property type="entry name" value="MMSAB OPERON REGULATORY PROTEIN"/>
    <property type="match status" value="1"/>
</dbReference>
<dbReference type="SUPFAM" id="SSF46689">
    <property type="entry name" value="Homeodomain-like"/>
    <property type="match status" value="2"/>
</dbReference>
<dbReference type="GO" id="GO:0043565">
    <property type="term" value="F:sequence-specific DNA binding"/>
    <property type="evidence" value="ECO:0007669"/>
    <property type="project" value="InterPro"/>
</dbReference>
<keyword evidence="6" id="KW-1185">Reference proteome</keyword>
<feature type="domain" description="HTH araC/xylS-type" evidence="4">
    <location>
        <begin position="175"/>
        <end position="273"/>
    </location>
</feature>
<evidence type="ECO:0000256" key="2">
    <source>
        <dbReference type="ARBA" id="ARBA00023125"/>
    </source>
</evidence>
<dbReference type="Pfam" id="PF02311">
    <property type="entry name" value="AraC_binding"/>
    <property type="match status" value="1"/>
</dbReference>